<protein>
    <submittedName>
        <fullName evidence="4">Methyltransferase domain-containing protein</fullName>
    </submittedName>
</protein>
<reference evidence="3" key="1">
    <citation type="journal article" date="2014" name="Int. J. Syst. Evol. Microbiol.">
        <title>Complete genome sequence of Corynebacterium casei LMG S-19264T (=DSM 44701T), isolated from a smear-ripened cheese.</title>
        <authorList>
            <consortium name="US DOE Joint Genome Institute (JGI-PGF)"/>
            <person name="Walter F."/>
            <person name="Albersmeier A."/>
            <person name="Kalinowski J."/>
            <person name="Ruckert C."/>
        </authorList>
    </citation>
    <scope>NUCLEOTIDE SEQUENCE</scope>
    <source>
        <strain evidence="3">JCM 4834</strain>
    </source>
</reference>
<dbReference type="KEGG" id="ssub:CP968_06895"/>
<evidence type="ECO:0000259" key="2">
    <source>
        <dbReference type="Pfam" id="PF13847"/>
    </source>
</evidence>
<dbReference type="Pfam" id="PF13847">
    <property type="entry name" value="Methyltransf_31"/>
    <property type="match status" value="1"/>
</dbReference>
<accession>A0A5P2UKK0</accession>
<dbReference type="GO" id="GO:0008168">
    <property type="term" value="F:methyltransferase activity"/>
    <property type="evidence" value="ECO:0007669"/>
    <property type="project" value="UniProtKB-KW"/>
</dbReference>
<dbReference type="AlphaFoldDB" id="A0A5P2UKK0"/>
<evidence type="ECO:0000313" key="5">
    <source>
        <dbReference type="Proteomes" id="UP000326831"/>
    </source>
</evidence>
<dbReference type="Proteomes" id="UP000326831">
    <property type="component" value="Chromosome"/>
</dbReference>
<dbReference type="PANTHER" id="PTHR43591">
    <property type="entry name" value="METHYLTRANSFERASE"/>
    <property type="match status" value="1"/>
</dbReference>
<sequence length="291" mass="30832">MNTAGNAGSRAGRVAEDGRNTAGGSAVYTHGHHESVLRSHRWRTAENSAAYLLGELRPGLSVLDVGCGPGTITADLAQRVAPGGRVTAVDASAEVVEQARRHAAERGLTGIAFATADVHALDFPDDSFDVVHAHQVLQHVGDPVRALREMRRVCRPGGVVAARDADYAAMTWYPAAPGLDAWLALYRRVARANGGEPDAGRRLHAWARGAGFTEVAASATSWCFATGEETAWWSSLWADRTTASAYAEAATRGGHATPAELASLSAAWRAWGAHPDAWFSVLNGEILARVH</sequence>
<dbReference type="PANTHER" id="PTHR43591:SF24">
    <property type="entry name" value="2-METHOXY-6-POLYPRENYL-1,4-BENZOQUINOL METHYLASE, MITOCHONDRIAL"/>
    <property type="match status" value="1"/>
</dbReference>
<feature type="domain" description="Methyltransferase" evidence="2">
    <location>
        <begin position="58"/>
        <end position="173"/>
    </location>
</feature>
<dbReference type="EMBL" id="CP023701">
    <property type="protein sequence ID" value="QEU78044.1"/>
    <property type="molecule type" value="Genomic_DNA"/>
</dbReference>
<evidence type="ECO:0000313" key="3">
    <source>
        <dbReference type="EMBL" id="GGZ56586.1"/>
    </source>
</evidence>
<reference evidence="3" key="3">
    <citation type="submission" date="2020-09" db="EMBL/GenBank/DDBJ databases">
        <authorList>
            <person name="Sun Q."/>
            <person name="Ohkuma M."/>
        </authorList>
    </citation>
    <scope>NUCLEOTIDE SEQUENCE</scope>
    <source>
        <strain evidence="3">JCM 4834</strain>
    </source>
</reference>
<dbReference type="CDD" id="cd02440">
    <property type="entry name" value="AdoMet_MTases"/>
    <property type="match status" value="1"/>
</dbReference>
<feature type="region of interest" description="Disordered" evidence="1">
    <location>
        <begin position="1"/>
        <end position="26"/>
    </location>
</feature>
<proteinExistence type="predicted"/>
<dbReference type="EMBL" id="BMVX01000004">
    <property type="protein sequence ID" value="GGZ56586.1"/>
    <property type="molecule type" value="Genomic_DNA"/>
</dbReference>
<evidence type="ECO:0000313" key="4">
    <source>
        <dbReference type="EMBL" id="QEU78044.1"/>
    </source>
</evidence>
<dbReference type="Proteomes" id="UP000634660">
    <property type="component" value="Unassembled WGS sequence"/>
</dbReference>
<dbReference type="OrthoDB" id="9795634at2"/>
<dbReference type="GO" id="GO:0032259">
    <property type="term" value="P:methylation"/>
    <property type="evidence" value="ECO:0007669"/>
    <property type="project" value="UniProtKB-KW"/>
</dbReference>
<keyword evidence="5" id="KW-1185">Reference proteome</keyword>
<keyword evidence="4" id="KW-0808">Transferase</keyword>
<dbReference type="SUPFAM" id="SSF53335">
    <property type="entry name" value="S-adenosyl-L-methionine-dependent methyltransferases"/>
    <property type="match status" value="1"/>
</dbReference>
<dbReference type="Gene3D" id="3.40.50.150">
    <property type="entry name" value="Vaccinia Virus protein VP39"/>
    <property type="match status" value="1"/>
</dbReference>
<name>A0A5P2UKK0_9ACTN</name>
<reference evidence="4 5" key="2">
    <citation type="submission" date="2017-09" db="EMBL/GenBank/DDBJ databases">
        <authorList>
            <person name="Lee N."/>
            <person name="Cho B.-K."/>
        </authorList>
    </citation>
    <scope>NUCLEOTIDE SEQUENCE [LARGE SCALE GENOMIC DNA]</scope>
    <source>
        <strain evidence="4 5">ATCC 27467</strain>
    </source>
</reference>
<keyword evidence="4" id="KW-0489">Methyltransferase</keyword>
<dbReference type="InterPro" id="IPR029063">
    <property type="entry name" value="SAM-dependent_MTases_sf"/>
</dbReference>
<dbReference type="RefSeq" id="WP_150517139.1">
    <property type="nucleotide sequence ID" value="NZ_BMVX01000004.1"/>
</dbReference>
<evidence type="ECO:0000256" key="1">
    <source>
        <dbReference type="SAM" id="MobiDB-lite"/>
    </source>
</evidence>
<dbReference type="InterPro" id="IPR025714">
    <property type="entry name" value="Methyltranfer_dom"/>
</dbReference>
<organism evidence="4 5">
    <name type="scientific">Streptomyces subrutilus</name>
    <dbReference type="NCBI Taxonomy" id="36818"/>
    <lineage>
        <taxon>Bacteria</taxon>
        <taxon>Bacillati</taxon>
        <taxon>Actinomycetota</taxon>
        <taxon>Actinomycetes</taxon>
        <taxon>Kitasatosporales</taxon>
        <taxon>Streptomycetaceae</taxon>
        <taxon>Streptomyces</taxon>
    </lineage>
</organism>
<gene>
    <name evidence="4" type="ORF">CP968_06895</name>
    <name evidence="3" type="ORF">GCM10010371_15130</name>
</gene>